<dbReference type="SUPFAM" id="SSF55811">
    <property type="entry name" value="Nudix"/>
    <property type="match status" value="1"/>
</dbReference>
<evidence type="ECO:0000313" key="7">
    <source>
        <dbReference type="Proteomes" id="UP000569329"/>
    </source>
</evidence>
<dbReference type="AlphaFoldDB" id="A0A839DU95"/>
<comment type="caution">
    <text evidence="6">The sequence shown here is derived from an EMBL/GenBank/DDBJ whole genome shotgun (WGS) entry which is preliminary data.</text>
</comment>
<protein>
    <submittedName>
        <fullName evidence="6">ADP-ribose pyrophosphatase YjhB (NUDIX family)</fullName>
    </submittedName>
</protein>
<evidence type="ECO:0000313" key="6">
    <source>
        <dbReference type="EMBL" id="MBA8822967.1"/>
    </source>
</evidence>
<evidence type="ECO:0000256" key="3">
    <source>
        <dbReference type="ARBA" id="ARBA00022801"/>
    </source>
</evidence>
<organism evidence="6 7">
    <name type="scientific">Halosaccharopolyspora lacisalsi</name>
    <dbReference type="NCBI Taxonomy" id="1000566"/>
    <lineage>
        <taxon>Bacteria</taxon>
        <taxon>Bacillati</taxon>
        <taxon>Actinomycetota</taxon>
        <taxon>Actinomycetes</taxon>
        <taxon>Pseudonocardiales</taxon>
        <taxon>Pseudonocardiaceae</taxon>
        <taxon>Halosaccharopolyspora</taxon>
    </lineage>
</organism>
<dbReference type="PANTHER" id="PTHR43046:SF14">
    <property type="entry name" value="MUTT_NUDIX FAMILY PROTEIN"/>
    <property type="match status" value="1"/>
</dbReference>
<name>A0A839DU95_9PSEU</name>
<comment type="cofactor">
    <cofactor evidence="1">
        <name>Mg(2+)</name>
        <dbReference type="ChEBI" id="CHEBI:18420"/>
    </cofactor>
</comment>
<dbReference type="InterPro" id="IPR000086">
    <property type="entry name" value="NUDIX_hydrolase_dom"/>
</dbReference>
<sequence>MSVIISEPPAIRCVGAVVHDRTGRLLMIRRANDPGRGEWSLPGGRVERGESDDSALRREVHEETGLRVTVGPLVGNLRRTGPHGDYDIRDYWCVPDSGTLCAGDDAADARWIDRATLTTLDRDAALTEGLVELLRSWDCLPGAQ</sequence>
<dbReference type="Pfam" id="PF00293">
    <property type="entry name" value="NUDIX"/>
    <property type="match status" value="1"/>
</dbReference>
<feature type="domain" description="Nudix hydrolase" evidence="5">
    <location>
        <begin position="9"/>
        <end position="134"/>
    </location>
</feature>
<dbReference type="InterPro" id="IPR020084">
    <property type="entry name" value="NUDIX_hydrolase_CS"/>
</dbReference>
<evidence type="ECO:0000256" key="2">
    <source>
        <dbReference type="ARBA" id="ARBA00005582"/>
    </source>
</evidence>
<dbReference type="CDD" id="cd04673">
    <property type="entry name" value="NUDIX_ADPRase"/>
    <property type="match status" value="1"/>
</dbReference>
<accession>A0A839DU95</accession>
<dbReference type="InterPro" id="IPR020476">
    <property type="entry name" value="Nudix_hydrolase"/>
</dbReference>
<comment type="similarity">
    <text evidence="2 4">Belongs to the Nudix hydrolase family.</text>
</comment>
<keyword evidence="3 4" id="KW-0378">Hydrolase</keyword>
<dbReference type="PANTHER" id="PTHR43046">
    <property type="entry name" value="GDP-MANNOSE MANNOSYL HYDROLASE"/>
    <property type="match status" value="1"/>
</dbReference>
<dbReference type="GO" id="GO:0016787">
    <property type="term" value="F:hydrolase activity"/>
    <property type="evidence" value="ECO:0007669"/>
    <property type="project" value="UniProtKB-KW"/>
</dbReference>
<proteinExistence type="inferred from homology"/>
<dbReference type="Gene3D" id="3.90.79.10">
    <property type="entry name" value="Nucleoside Triphosphate Pyrophosphohydrolase"/>
    <property type="match status" value="1"/>
</dbReference>
<dbReference type="InterPro" id="IPR015797">
    <property type="entry name" value="NUDIX_hydrolase-like_dom_sf"/>
</dbReference>
<gene>
    <name evidence="6" type="ORF">FHX42_000296</name>
</gene>
<dbReference type="Proteomes" id="UP000569329">
    <property type="component" value="Unassembled WGS sequence"/>
</dbReference>
<dbReference type="PROSITE" id="PS51462">
    <property type="entry name" value="NUDIX"/>
    <property type="match status" value="1"/>
</dbReference>
<evidence type="ECO:0000256" key="4">
    <source>
        <dbReference type="RuleBase" id="RU003476"/>
    </source>
</evidence>
<evidence type="ECO:0000259" key="5">
    <source>
        <dbReference type="PROSITE" id="PS51462"/>
    </source>
</evidence>
<keyword evidence="7" id="KW-1185">Reference proteome</keyword>
<dbReference type="PROSITE" id="PS00893">
    <property type="entry name" value="NUDIX_BOX"/>
    <property type="match status" value="1"/>
</dbReference>
<reference evidence="6 7" key="1">
    <citation type="submission" date="2020-07" db="EMBL/GenBank/DDBJ databases">
        <title>Sequencing the genomes of 1000 actinobacteria strains.</title>
        <authorList>
            <person name="Klenk H.-P."/>
        </authorList>
    </citation>
    <scope>NUCLEOTIDE SEQUENCE [LARGE SCALE GENOMIC DNA]</scope>
    <source>
        <strain evidence="6 7">DSM 45975</strain>
    </source>
</reference>
<evidence type="ECO:0000256" key="1">
    <source>
        <dbReference type="ARBA" id="ARBA00001946"/>
    </source>
</evidence>
<dbReference type="EMBL" id="JACGWZ010000001">
    <property type="protein sequence ID" value="MBA8822967.1"/>
    <property type="molecule type" value="Genomic_DNA"/>
</dbReference>
<dbReference type="PRINTS" id="PR00502">
    <property type="entry name" value="NUDIXFAMILY"/>
</dbReference>